<dbReference type="RefSeq" id="WP_343037080.1">
    <property type="nucleotide sequence ID" value="NZ_JACBZX010000001.1"/>
</dbReference>
<dbReference type="InterPro" id="IPR013783">
    <property type="entry name" value="Ig-like_fold"/>
</dbReference>
<comment type="caution">
    <text evidence="4">The sequence shown here is derived from an EMBL/GenBank/DDBJ whole genome shotgun (WGS) entry which is preliminary data.</text>
</comment>
<dbReference type="InterPro" id="IPR050288">
    <property type="entry name" value="Cellulose_deg_GH3"/>
</dbReference>
<evidence type="ECO:0000313" key="5">
    <source>
        <dbReference type="Proteomes" id="UP000592181"/>
    </source>
</evidence>
<feature type="domain" description="Fibronectin type III-like" evidence="3">
    <location>
        <begin position="17"/>
        <end position="87"/>
    </location>
</feature>
<dbReference type="InterPro" id="IPR026891">
    <property type="entry name" value="Fn3-like"/>
</dbReference>
<keyword evidence="5" id="KW-1185">Reference proteome</keyword>
<dbReference type="GO" id="GO:0016787">
    <property type="term" value="F:hydrolase activity"/>
    <property type="evidence" value="ECO:0007669"/>
    <property type="project" value="UniProtKB-KW"/>
</dbReference>
<comment type="similarity">
    <text evidence="1">Belongs to the glycosyl hydrolase 3 family.</text>
</comment>
<name>A0A852X4H9_9MICO</name>
<keyword evidence="2" id="KW-0378">Hydrolase</keyword>
<evidence type="ECO:0000256" key="1">
    <source>
        <dbReference type="ARBA" id="ARBA00005336"/>
    </source>
</evidence>
<dbReference type="PANTHER" id="PTHR42715:SF10">
    <property type="entry name" value="BETA-GLUCOSIDASE"/>
    <property type="match status" value="1"/>
</dbReference>
<evidence type="ECO:0000259" key="3">
    <source>
        <dbReference type="SMART" id="SM01217"/>
    </source>
</evidence>
<dbReference type="Pfam" id="PF14310">
    <property type="entry name" value="Fn3-like"/>
    <property type="match status" value="1"/>
</dbReference>
<dbReference type="PANTHER" id="PTHR42715">
    <property type="entry name" value="BETA-GLUCOSIDASE"/>
    <property type="match status" value="1"/>
</dbReference>
<dbReference type="AlphaFoldDB" id="A0A852X4H9"/>
<sequence>MLVSCRITNSGSRAGAEVVQVYLGGPSASVLQRPPRELGGFAKVHLAPGESTRVSVRLDQRRFAAWRPGHGWWVEAGERTVEVGSSSRDIRLAGTVTVDASPLELDLDLGSSLQEWLDDPELAAGLADLVAAAQTPDRGGGGGDAGEGAGSALLSDPGTIALVGNFPMDRMVAISGGLLDRAALERLVAQRRERHGGSTTPR</sequence>
<accession>A0A852X4H9</accession>
<dbReference type="Gene3D" id="2.60.40.10">
    <property type="entry name" value="Immunoglobulins"/>
    <property type="match status" value="1"/>
</dbReference>
<proteinExistence type="inferred from homology"/>
<organism evidence="4 5">
    <name type="scientific">Janibacter alkaliphilus</name>
    <dbReference type="NCBI Taxonomy" id="1069963"/>
    <lineage>
        <taxon>Bacteria</taxon>
        <taxon>Bacillati</taxon>
        <taxon>Actinomycetota</taxon>
        <taxon>Actinomycetes</taxon>
        <taxon>Micrococcales</taxon>
        <taxon>Intrasporangiaceae</taxon>
        <taxon>Janibacter</taxon>
    </lineage>
</organism>
<protein>
    <recommendedName>
        <fullName evidence="3">Fibronectin type III-like domain-containing protein</fullName>
    </recommendedName>
</protein>
<dbReference type="GO" id="GO:0005975">
    <property type="term" value="P:carbohydrate metabolic process"/>
    <property type="evidence" value="ECO:0007669"/>
    <property type="project" value="UniProtKB-ARBA"/>
</dbReference>
<evidence type="ECO:0000256" key="2">
    <source>
        <dbReference type="ARBA" id="ARBA00022801"/>
    </source>
</evidence>
<evidence type="ECO:0000313" key="4">
    <source>
        <dbReference type="EMBL" id="NYG37809.1"/>
    </source>
</evidence>
<dbReference type="SMART" id="SM01217">
    <property type="entry name" value="Fn3_like"/>
    <property type="match status" value="1"/>
</dbReference>
<reference evidence="4 5" key="1">
    <citation type="submission" date="2020-07" db="EMBL/GenBank/DDBJ databases">
        <title>Sequencing the genomes of 1000 actinobacteria strains.</title>
        <authorList>
            <person name="Klenk H.-P."/>
        </authorList>
    </citation>
    <scope>NUCLEOTIDE SEQUENCE [LARGE SCALE GENOMIC DNA]</scope>
    <source>
        <strain evidence="4 5">DSM 24723</strain>
    </source>
</reference>
<dbReference type="EMBL" id="JACBZX010000001">
    <property type="protein sequence ID" value="NYG37809.1"/>
    <property type="molecule type" value="Genomic_DNA"/>
</dbReference>
<dbReference type="Proteomes" id="UP000592181">
    <property type="component" value="Unassembled WGS sequence"/>
</dbReference>
<gene>
    <name evidence="4" type="ORF">BJY28_002278</name>
</gene>